<dbReference type="PROSITE" id="PS50119">
    <property type="entry name" value="ZF_BBOX"/>
    <property type="match status" value="1"/>
</dbReference>
<keyword evidence="1" id="KW-0812">Transmembrane</keyword>
<dbReference type="AlphaFoldDB" id="A0A134ANY5"/>
<dbReference type="CDD" id="cd19756">
    <property type="entry name" value="Bbox2"/>
    <property type="match status" value="1"/>
</dbReference>
<reference evidence="4" key="1">
    <citation type="submission" date="2016-01" db="EMBL/GenBank/DDBJ databases">
        <authorList>
            <person name="Mitreva M."/>
            <person name="Pepin K.H."/>
            <person name="Mihindukulasuriya K.A."/>
            <person name="Fulton R."/>
            <person name="Fronick C."/>
            <person name="O'Laughlin M."/>
            <person name="Miner T."/>
            <person name="Herter B."/>
            <person name="Rosa B.A."/>
            <person name="Cordes M."/>
            <person name="Tomlinson C."/>
            <person name="Wollam A."/>
            <person name="Palsikar V.B."/>
            <person name="Mardis E.R."/>
            <person name="Wilson R.K."/>
        </authorList>
    </citation>
    <scope>NUCLEOTIDE SEQUENCE [LARGE SCALE GENOMIC DNA]</scope>
    <source>
        <strain evidence="4">KA00185</strain>
    </source>
</reference>
<evidence type="ECO:0000259" key="2">
    <source>
        <dbReference type="PROSITE" id="PS50119"/>
    </source>
</evidence>
<feature type="transmembrane region" description="Helical" evidence="1">
    <location>
        <begin position="117"/>
        <end position="138"/>
    </location>
</feature>
<dbReference type="OrthoDB" id="82335at2"/>
<dbReference type="RefSeq" id="WP_060917370.1">
    <property type="nucleotide sequence ID" value="NZ_KQ960021.1"/>
</dbReference>
<evidence type="ECO:0000313" key="4">
    <source>
        <dbReference type="Proteomes" id="UP000070483"/>
    </source>
</evidence>
<keyword evidence="1" id="KW-0472">Membrane</keyword>
<keyword evidence="4" id="KW-1185">Reference proteome</keyword>
<feature type="domain" description="B box-type" evidence="2">
    <location>
        <begin position="1"/>
        <end position="27"/>
    </location>
</feature>
<comment type="caution">
    <text evidence="3">The sequence shown here is derived from an EMBL/GenBank/DDBJ whole genome shotgun (WGS) entry which is preliminary data.</text>
</comment>
<evidence type="ECO:0000313" key="3">
    <source>
        <dbReference type="EMBL" id="KXB69398.1"/>
    </source>
</evidence>
<accession>A0A134ANY5</accession>
<dbReference type="GO" id="GO:0008270">
    <property type="term" value="F:zinc ion binding"/>
    <property type="evidence" value="ECO:0007669"/>
    <property type="project" value="InterPro"/>
</dbReference>
<evidence type="ECO:0000256" key="1">
    <source>
        <dbReference type="SAM" id="Phobius"/>
    </source>
</evidence>
<organism evidence="3 4">
    <name type="scientific">Leptotrichia wadei</name>
    <dbReference type="NCBI Taxonomy" id="157687"/>
    <lineage>
        <taxon>Bacteria</taxon>
        <taxon>Fusobacteriati</taxon>
        <taxon>Fusobacteriota</taxon>
        <taxon>Fusobacteriia</taxon>
        <taxon>Fusobacteriales</taxon>
        <taxon>Leptotrichiaceae</taxon>
        <taxon>Leptotrichia</taxon>
    </lineage>
</organism>
<feature type="transmembrane region" description="Helical" evidence="1">
    <location>
        <begin position="56"/>
        <end position="73"/>
    </location>
</feature>
<gene>
    <name evidence="3" type="ORF">HMPREF3180_00392</name>
</gene>
<dbReference type="EMBL" id="LSDD01000027">
    <property type="protein sequence ID" value="KXB69398.1"/>
    <property type="molecule type" value="Genomic_DNA"/>
</dbReference>
<dbReference type="Proteomes" id="UP000070483">
    <property type="component" value="Unassembled WGS sequence"/>
</dbReference>
<name>A0A134ANY5_9FUSO</name>
<dbReference type="PATRIC" id="fig|157687.3.peg.394"/>
<proteinExistence type="predicted"/>
<dbReference type="InterPro" id="IPR000315">
    <property type="entry name" value="Znf_B-box"/>
</dbReference>
<protein>
    <recommendedName>
        <fullName evidence="2">B box-type domain-containing protein</fullName>
    </recommendedName>
</protein>
<keyword evidence="1" id="KW-1133">Transmembrane helix</keyword>
<dbReference type="STRING" id="157687.HMPREF3180_00392"/>
<sequence>MKCFYHHDKDAHVICKNCNKAICGDCTVNIEGEMYCPDCFSIAIEYQKKYLSKLKIRYIVGGVLALIFFFGLIKDNPGEAMILGIGLGTFPIGLFSMKNSPNPYVPVTMEGLGKLLLIKWLIAFVLGPIFAIISIFTYMRTSKTIKNNEALLEEIMSHQAR</sequence>